<dbReference type="Gramene" id="Mp4g03700.1">
    <property type="protein sequence ID" value="Mp4g03700.1.cds1"/>
    <property type="gene ID" value="Mp4g03700"/>
</dbReference>
<reference evidence="2" key="1">
    <citation type="journal article" date="2017" name="Cell">
        <title>Insights into land plant evolution garnered from the Marchantia polymorpha genome.</title>
        <authorList>
            <person name="Bowman J.L."/>
            <person name="Kohchi T."/>
            <person name="Yamato K.T."/>
            <person name="Jenkins J."/>
            <person name="Shu S."/>
            <person name="Ishizaki K."/>
            <person name="Yamaoka S."/>
            <person name="Nishihama R."/>
            <person name="Nakamura Y."/>
            <person name="Berger F."/>
            <person name="Adam C."/>
            <person name="Aki S.S."/>
            <person name="Althoff F."/>
            <person name="Araki T."/>
            <person name="Arteaga-Vazquez M.A."/>
            <person name="Balasubrmanian S."/>
            <person name="Barry K."/>
            <person name="Bauer D."/>
            <person name="Boehm C.R."/>
            <person name="Briginshaw L."/>
            <person name="Caballero-Perez J."/>
            <person name="Catarino B."/>
            <person name="Chen F."/>
            <person name="Chiyoda S."/>
            <person name="Chovatia M."/>
            <person name="Davies K.M."/>
            <person name="Delmans M."/>
            <person name="Demura T."/>
            <person name="Dierschke T."/>
            <person name="Dolan L."/>
            <person name="Dorantes-Acosta A.E."/>
            <person name="Eklund D.M."/>
            <person name="Florent S.N."/>
            <person name="Flores-Sandoval E."/>
            <person name="Fujiyama A."/>
            <person name="Fukuzawa H."/>
            <person name="Galik B."/>
            <person name="Grimanelli D."/>
            <person name="Grimwood J."/>
            <person name="Grossniklaus U."/>
            <person name="Hamada T."/>
            <person name="Haseloff J."/>
            <person name="Hetherington A.J."/>
            <person name="Higo A."/>
            <person name="Hirakawa Y."/>
            <person name="Hundley H.N."/>
            <person name="Ikeda Y."/>
            <person name="Inoue K."/>
            <person name="Inoue S.I."/>
            <person name="Ishida S."/>
            <person name="Jia Q."/>
            <person name="Kakita M."/>
            <person name="Kanazawa T."/>
            <person name="Kawai Y."/>
            <person name="Kawashima T."/>
            <person name="Kennedy M."/>
            <person name="Kinose K."/>
            <person name="Kinoshita T."/>
            <person name="Kohara Y."/>
            <person name="Koide E."/>
            <person name="Komatsu K."/>
            <person name="Kopischke S."/>
            <person name="Kubo M."/>
            <person name="Kyozuka J."/>
            <person name="Lagercrantz U."/>
            <person name="Lin S.S."/>
            <person name="Lindquist E."/>
            <person name="Lipzen A.M."/>
            <person name="Lu C.W."/>
            <person name="De Luna E."/>
            <person name="Martienssen R.A."/>
            <person name="Minamino N."/>
            <person name="Mizutani M."/>
            <person name="Mizutani M."/>
            <person name="Mochizuki N."/>
            <person name="Monte I."/>
            <person name="Mosher R."/>
            <person name="Nagasaki H."/>
            <person name="Nakagami H."/>
            <person name="Naramoto S."/>
            <person name="Nishitani K."/>
            <person name="Ohtani M."/>
            <person name="Okamoto T."/>
            <person name="Okumura M."/>
            <person name="Phillips J."/>
            <person name="Pollak B."/>
            <person name="Reinders A."/>
            <person name="Rovekamp M."/>
            <person name="Sano R."/>
            <person name="Sawa S."/>
            <person name="Schmid M.W."/>
            <person name="Shirakawa M."/>
            <person name="Solano R."/>
            <person name="Spunde A."/>
            <person name="Suetsugu N."/>
            <person name="Sugano S."/>
            <person name="Sugiyama A."/>
            <person name="Sun R."/>
            <person name="Suzuki Y."/>
            <person name="Takenaka M."/>
            <person name="Takezawa D."/>
            <person name="Tomogane H."/>
            <person name="Tsuzuki M."/>
            <person name="Ueda T."/>
            <person name="Umeda M."/>
            <person name="Ward J.M."/>
            <person name="Watanabe Y."/>
            <person name="Yazaki K."/>
            <person name="Yokoyama R."/>
            <person name="Yoshitake Y."/>
            <person name="Yotsui I."/>
            <person name="Zachgo S."/>
            <person name="Schmutz J."/>
        </authorList>
    </citation>
    <scope>NUCLEOTIDE SEQUENCE [LARGE SCALE GENOMIC DNA]</scope>
    <source>
        <strain evidence="2">Tak-1</strain>
    </source>
</reference>
<dbReference type="OrthoDB" id="1884773at2759"/>
<gene>
    <name evidence="1" type="ORF">MARPO_0044s0104</name>
</gene>
<dbReference type="AlphaFoldDB" id="A0A2R6X0R1"/>
<organism evidence="1 2">
    <name type="scientific">Marchantia polymorpha</name>
    <name type="common">Common liverwort</name>
    <name type="synonym">Marchantia aquatica</name>
    <dbReference type="NCBI Taxonomy" id="3197"/>
    <lineage>
        <taxon>Eukaryota</taxon>
        <taxon>Viridiplantae</taxon>
        <taxon>Streptophyta</taxon>
        <taxon>Embryophyta</taxon>
        <taxon>Marchantiophyta</taxon>
        <taxon>Marchantiopsida</taxon>
        <taxon>Marchantiidae</taxon>
        <taxon>Marchantiales</taxon>
        <taxon>Marchantiaceae</taxon>
        <taxon>Marchantia</taxon>
    </lineage>
</organism>
<evidence type="ECO:0000313" key="1">
    <source>
        <dbReference type="EMBL" id="PTQ39686.1"/>
    </source>
</evidence>
<keyword evidence="2" id="KW-1185">Reference proteome</keyword>
<sequence>MGVSQIVNSPNKMYSFAQAILCPDRELSPWNISFVFGASNNPMSLDFPPQGWTWTGTGPRLWESRPRPRRWQVCRLEGSRHSRAASAAAQ</sequence>
<dbReference type="EMBL" id="KZ772716">
    <property type="protein sequence ID" value="PTQ39686.1"/>
    <property type="molecule type" value="Genomic_DNA"/>
</dbReference>
<name>A0A2R6X0R1_MARPO</name>
<proteinExistence type="predicted"/>
<accession>A0A2R6X0R1</accession>
<dbReference type="Proteomes" id="UP000244005">
    <property type="component" value="Unassembled WGS sequence"/>
</dbReference>
<protein>
    <submittedName>
        <fullName evidence="1">Uncharacterized protein</fullName>
    </submittedName>
</protein>
<evidence type="ECO:0000313" key="2">
    <source>
        <dbReference type="Proteomes" id="UP000244005"/>
    </source>
</evidence>